<feature type="signal peptide" evidence="1">
    <location>
        <begin position="1"/>
        <end position="24"/>
    </location>
</feature>
<keyword evidence="3" id="KW-1185">Reference proteome</keyword>
<organism evidence="2 3">
    <name type="scientific">Methylocystis bryophila</name>
    <dbReference type="NCBI Taxonomy" id="655015"/>
    <lineage>
        <taxon>Bacteria</taxon>
        <taxon>Pseudomonadati</taxon>
        <taxon>Pseudomonadota</taxon>
        <taxon>Alphaproteobacteria</taxon>
        <taxon>Hyphomicrobiales</taxon>
        <taxon>Methylocystaceae</taxon>
        <taxon>Methylocystis</taxon>
    </lineage>
</organism>
<evidence type="ECO:0000256" key="1">
    <source>
        <dbReference type="SAM" id="SignalP"/>
    </source>
</evidence>
<proteinExistence type="predicted"/>
<dbReference type="KEGG" id="mbry:B1812_15810"/>
<dbReference type="EMBL" id="CP019948">
    <property type="protein sequence ID" value="ARN83703.1"/>
    <property type="molecule type" value="Genomic_DNA"/>
</dbReference>
<protein>
    <recommendedName>
        <fullName evidence="4">Twin-arginine translocation (Tat)</fullName>
    </recommendedName>
</protein>
<reference evidence="2 3" key="1">
    <citation type="submission" date="2017-02" db="EMBL/GenBank/DDBJ databases">
        <authorList>
            <person name="Peterson S.W."/>
        </authorList>
    </citation>
    <scope>NUCLEOTIDE SEQUENCE [LARGE SCALE GENOMIC DNA]</scope>
    <source>
        <strain evidence="2 3">S285</strain>
    </source>
</reference>
<keyword evidence="1" id="KW-0732">Signal</keyword>
<dbReference type="RefSeq" id="WP_085773763.1">
    <property type="nucleotide sequence ID" value="NZ_AP027149.1"/>
</dbReference>
<sequence length="76" mass="9736">MDRRGFLTATLLSLAVLAASAADAAPLVAPRDVIAPSGQTEDVWWRRWRWRRRRWWGWRRRYYYRPWRWRRWRYWW</sequence>
<feature type="chain" id="PRO_5012190647" description="Twin-arginine translocation (Tat)" evidence="1">
    <location>
        <begin position="25"/>
        <end position="76"/>
    </location>
</feature>
<evidence type="ECO:0000313" key="2">
    <source>
        <dbReference type="EMBL" id="ARN83703.1"/>
    </source>
</evidence>
<gene>
    <name evidence="2" type="ORF">B1812_15810</name>
</gene>
<dbReference type="AlphaFoldDB" id="A0A1W6N1I9"/>
<evidence type="ECO:0000313" key="3">
    <source>
        <dbReference type="Proteomes" id="UP000193978"/>
    </source>
</evidence>
<accession>A0A1W6N1I9</accession>
<evidence type="ECO:0008006" key="4">
    <source>
        <dbReference type="Google" id="ProtNLM"/>
    </source>
</evidence>
<dbReference type="Proteomes" id="UP000193978">
    <property type="component" value="Chromosome"/>
</dbReference>
<name>A0A1W6N1I9_9HYPH</name>